<dbReference type="Pfam" id="PF07185">
    <property type="entry name" value="DUF1404"/>
    <property type="match status" value="1"/>
</dbReference>
<proteinExistence type="predicted"/>
<dbReference type="InterPro" id="IPR009844">
    <property type="entry name" value="DUF1404"/>
</dbReference>
<comment type="caution">
    <text evidence="2">The sequence shown here is derived from an EMBL/GenBank/DDBJ whole genome shotgun (WGS) entry which is preliminary data.</text>
</comment>
<dbReference type="Proteomes" id="UP000716004">
    <property type="component" value="Unassembled WGS sequence"/>
</dbReference>
<feature type="transmembrane region" description="Helical" evidence="1">
    <location>
        <begin position="32"/>
        <end position="51"/>
    </location>
</feature>
<organism evidence="2 3">
    <name type="scientific">Candidatus Sysuiplasma superficiale</name>
    <dbReference type="NCBI Taxonomy" id="2823368"/>
    <lineage>
        <taxon>Archaea</taxon>
        <taxon>Methanobacteriati</taxon>
        <taxon>Thermoplasmatota</taxon>
        <taxon>Thermoplasmata</taxon>
        <taxon>Candidatus Sysuiplasmatales</taxon>
        <taxon>Candidatus Sysuiplasmataceae</taxon>
        <taxon>Candidatus Sysuiplasma</taxon>
    </lineage>
</organism>
<dbReference type="EMBL" id="JAGVSJ010000017">
    <property type="protein sequence ID" value="MBX8632188.1"/>
    <property type="molecule type" value="Genomic_DNA"/>
</dbReference>
<reference evidence="2" key="1">
    <citation type="submission" date="2021-04" db="EMBL/GenBank/DDBJ databases">
        <title>Genomic insights into ecological role and evolution of a novel Thermoplasmata order Candidatus Sysuiplasmatales.</title>
        <authorList>
            <person name="Yuan Y."/>
        </authorList>
    </citation>
    <scope>NUCLEOTIDE SEQUENCE</scope>
    <source>
        <strain evidence="2">YP2-bin.285</strain>
    </source>
</reference>
<evidence type="ECO:0000256" key="1">
    <source>
        <dbReference type="SAM" id="Phobius"/>
    </source>
</evidence>
<feature type="transmembrane region" description="Helical" evidence="1">
    <location>
        <begin position="92"/>
        <end position="108"/>
    </location>
</feature>
<keyword evidence="1" id="KW-1133">Transmembrane helix</keyword>
<protein>
    <submittedName>
        <fullName evidence="2">DUF1404 domain-containing protein</fullName>
    </submittedName>
</protein>
<feature type="transmembrane region" description="Helical" evidence="1">
    <location>
        <begin position="115"/>
        <end position="133"/>
    </location>
</feature>
<evidence type="ECO:0000313" key="2">
    <source>
        <dbReference type="EMBL" id="MBX8632188.1"/>
    </source>
</evidence>
<keyword evidence="1" id="KW-0472">Membrane</keyword>
<dbReference type="AlphaFoldDB" id="A0A8J8CB86"/>
<feature type="transmembrane region" description="Helical" evidence="1">
    <location>
        <begin position="153"/>
        <end position="176"/>
    </location>
</feature>
<accession>A0A8J8CB86</accession>
<keyword evidence="1" id="KW-0812">Transmembrane</keyword>
<sequence>MRRPNSTYAVTSLVLILLCVNPLIETMEGKSAILFMFSHYALFFAGFILSYRSLRWNWYTLIAGVSLAAFWHFPVPFALSGAFLLYRIMEEGSMVAAGFLVGAAVEPLPSVTRPVLFGLWIAADSALSVVFIIHPSLYSSGDISYSPFSAAQFVLLGVLMIFFMNSVIGVFVYVYAKRYRALISAE</sequence>
<name>A0A8J8CB86_9ARCH</name>
<evidence type="ECO:0000313" key="3">
    <source>
        <dbReference type="Proteomes" id="UP000716004"/>
    </source>
</evidence>
<feature type="transmembrane region" description="Helical" evidence="1">
    <location>
        <begin position="58"/>
        <end position="86"/>
    </location>
</feature>
<gene>
    <name evidence="2" type="ORF">J9259_06700</name>
</gene>